<feature type="compositionally biased region" description="Basic and acidic residues" evidence="1">
    <location>
        <begin position="1"/>
        <end position="32"/>
    </location>
</feature>
<gene>
    <name evidence="2" type="ORF">KI387_036486</name>
</gene>
<name>A0AA38FQW7_TAXCH</name>
<evidence type="ECO:0000256" key="1">
    <source>
        <dbReference type="SAM" id="MobiDB-lite"/>
    </source>
</evidence>
<accession>A0AA38FQW7</accession>
<protein>
    <submittedName>
        <fullName evidence="2">Uncharacterized protein</fullName>
    </submittedName>
</protein>
<organism evidence="2 3">
    <name type="scientific">Taxus chinensis</name>
    <name type="common">Chinese yew</name>
    <name type="synonym">Taxus wallichiana var. chinensis</name>
    <dbReference type="NCBI Taxonomy" id="29808"/>
    <lineage>
        <taxon>Eukaryota</taxon>
        <taxon>Viridiplantae</taxon>
        <taxon>Streptophyta</taxon>
        <taxon>Embryophyta</taxon>
        <taxon>Tracheophyta</taxon>
        <taxon>Spermatophyta</taxon>
        <taxon>Pinopsida</taxon>
        <taxon>Pinidae</taxon>
        <taxon>Conifers II</taxon>
        <taxon>Cupressales</taxon>
        <taxon>Taxaceae</taxon>
        <taxon>Taxus</taxon>
    </lineage>
</organism>
<keyword evidence="3" id="KW-1185">Reference proteome</keyword>
<proteinExistence type="predicted"/>
<evidence type="ECO:0000313" key="3">
    <source>
        <dbReference type="Proteomes" id="UP000824469"/>
    </source>
</evidence>
<reference evidence="2 3" key="1">
    <citation type="journal article" date="2021" name="Nat. Plants">
        <title>The Taxus genome provides insights into paclitaxel biosynthesis.</title>
        <authorList>
            <person name="Xiong X."/>
            <person name="Gou J."/>
            <person name="Liao Q."/>
            <person name="Li Y."/>
            <person name="Zhou Q."/>
            <person name="Bi G."/>
            <person name="Li C."/>
            <person name="Du R."/>
            <person name="Wang X."/>
            <person name="Sun T."/>
            <person name="Guo L."/>
            <person name="Liang H."/>
            <person name="Lu P."/>
            <person name="Wu Y."/>
            <person name="Zhang Z."/>
            <person name="Ro D.K."/>
            <person name="Shang Y."/>
            <person name="Huang S."/>
            <person name="Yan J."/>
        </authorList>
    </citation>
    <scope>NUCLEOTIDE SEQUENCE [LARGE SCALE GENOMIC DNA]</scope>
    <source>
        <strain evidence="2">Ta-2019</strain>
    </source>
</reference>
<feature type="compositionally biased region" description="Basic and acidic residues" evidence="1">
    <location>
        <begin position="45"/>
        <end position="73"/>
    </location>
</feature>
<feature type="region of interest" description="Disordered" evidence="1">
    <location>
        <begin position="1"/>
        <end position="78"/>
    </location>
</feature>
<dbReference type="AlphaFoldDB" id="A0AA38FQW7"/>
<sequence>NKYPIRKDFPQKEESLVREESCKRKEKEKSHILDSPVRKKQRVTKRLELEETKKMEADKGDEYNDKCGEDENHPIYGVHELYEEVNEERDEYKE</sequence>
<comment type="caution">
    <text evidence="2">The sequence shown here is derived from an EMBL/GenBank/DDBJ whole genome shotgun (WGS) entry which is preliminary data.</text>
</comment>
<evidence type="ECO:0000313" key="2">
    <source>
        <dbReference type="EMBL" id="KAH9308575.1"/>
    </source>
</evidence>
<feature type="non-terminal residue" evidence="2">
    <location>
        <position position="94"/>
    </location>
</feature>
<feature type="non-terminal residue" evidence="2">
    <location>
        <position position="1"/>
    </location>
</feature>
<dbReference type="Proteomes" id="UP000824469">
    <property type="component" value="Unassembled WGS sequence"/>
</dbReference>
<dbReference type="EMBL" id="JAHRHJ020000007">
    <property type="protein sequence ID" value="KAH9308575.1"/>
    <property type="molecule type" value="Genomic_DNA"/>
</dbReference>